<comment type="caution">
    <text evidence="1">The sequence shown here is derived from an EMBL/GenBank/DDBJ whole genome shotgun (WGS) entry which is preliminary data.</text>
</comment>
<proteinExistence type="predicted"/>
<reference evidence="1" key="1">
    <citation type="journal article" date="2014" name="Int. J. Syst. Evol. Microbiol.">
        <title>Complete genome sequence of Corynebacterium casei LMG S-19264T (=DSM 44701T), isolated from a smear-ripened cheese.</title>
        <authorList>
            <consortium name="US DOE Joint Genome Institute (JGI-PGF)"/>
            <person name="Walter F."/>
            <person name="Albersmeier A."/>
            <person name="Kalinowski J."/>
            <person name="Ruckert C."/>
        </authorList>
    </citation>
    <scope>NUCLEOTIDE SEQUENCE</scope>
    <source>
        <strain evidence="1">KCTC 42590</strain>
    </source>
</reference>
<organism evidence="1 2">
    <name type="scientific">Kordiimonas sediminis</name>
    <dbReference type="NCBI Taxonomy" id="1735581"/>
    <lineage>
        <taxon>Bacteria</taxon>
        <taxon>Pseudomonadati</taxon>
        <taxon>Pseudomonadota</taxon>
        <taxon>Alphaproteobacteria</taxon>
        <taxon>Kordiimonadales</taxon>
        <taxon>Kordiimonadaceae</taxon>
        <taxon>Kordiimonas</taxon>
    </lineage>
</organism>
<sequence length="60" mass="6514">MSYHGLSIDQIVGLAERGNATAIAAVAGLVENHSELIDLDNNVVLMLRIVQSVFRSHKQV</sequence>
<evidence type="ECO:0000313" key="1">
    <source>
        <dbReference type="EMBL" id="GHF24796.1"/>
    </source>
</evidence>
<dbReference type="Proteomes" id="UP000630923">
    <property type="component" value="Unassembled WGS sequence"/>
</dbReference>
<accession>A0A919E8C3</accession>
<dbReference type="EMBL" id="BNCI01000002">
    <property type="protein sequence ID" value="GHF24796.1"/>
    <property type="molecule type" value="Genomic_DNA"/>
</dbReference>
<evidence type="ECO:0000313" key="2">
    <source>
        <dbReference type="Proteomes" id="UP000630923"/>
    </source>
</evidence>
<protein>
    <submittedName>
        <fullName evidence="1">Uncharacterized protein</fullName>
    </submittedName>
</protein>
<reference evidence="1" key="2">
    <citation type="submission" date="2020-09" db="EMBL/GenBank/DDBJ databases">
        <authorList>
            <person name="Sun Q."/>
            <person name="Kim S."/>
        </authorList>
    </citation>
    <scope>NUCLEOTIDE SEQUENCE</scope>
    <source>
        <strain evidence="1">KCTC 42590</strain>
    </source>
</reference>
<keyword evidence="2" id="KW-1185">Reference proteome</keyword>
<name>A0A919E8C3_9PROT</name>
<dbReference type="AlphaFoldDB" id="A0A919E8C3"/>
<gene>
    <name evidence="1" type="ORF">GCM10017044_19390</name>
</gene>